<evidence type="ECO:0000259" key="3">
    <source>
        <dbReference type="SMART" id="SM01324"/>
    </source>
</evidence>
<dbReference type="InterPro" id="IPR025582">
    <property type="entry name" value="YARHG_dom"/>
</dbReference>
<name>A8RR49_ENTBW</name>
<evidence type="ECO:0000256" key="2">
    <source>
        <dbReference type="SAM" id="Phobius"/>
    </source>
</evidence>
<dbReference type="HOGENOM" id="CLU_038458_1_0_9"/>
<comment type="caution">
    <text evidence="4">The sequence shown here is derived from an EMBL/GenBank/DDBJ whole genome shotgun (WGS) entry which is preliminary data.</text>
</comment>
<organism evidence="4 5">
    <name type="scientific">Enterocloster bolteae (strain ATCC BAA-613 / DSM 15670 / CCUG 46953 / JCM 12243 / WAL 16351)</name>
    <name type="common">Clostridium bolteae</name>
    <dbReference type="NCBI Taxonomy" id="411902"/>
    <lineage>
        <taxon>Bacteria</taxon>
        <taxon>Bacillati</taxon>
        <taxon>Bacillota</taxon>
        <taxon>Clostridia</taxon>
        <taxon>Lachnospirales</taxon>
        <taxon>Lachnospiraceae</taxon>
        <taxon>Enterocloster</taxon>
    </lineage>
</organism>
<dbReference type="InterPro" id="IPR028080">
    <property type="entry name" value="DUF4454"/>
</dbReference>
<dbReference type="Pfam" id="PF14628">
    <property type="entry name" value="DUF4454"/>
    <property type="match status" value="1"/>
</dbReference>
<protein>
    <recommendedName>
        <fullName evidence="3">YARHG domain-containing protein</fullName>
    </recommendedName>
</protein>
<dbReference type="SMART" id="SM01324">
    <property type="entry name" value="YARHG"/>
    <property type="match status" value="1"/>
</dbReference>
<keyword evidence="2" id="KW-1133">Transmembrane helix</keyword>
<dbReference type="AlphaFoldDB" id="A8RR49"/>
<feature type="domain" description="YARHG" evidence="3">
    <location>
        <begin position="230"/>
        <end position="315"/>
    </location>
</feature>
<sequence>MLCLLLTTSYKKIMIKKIILVLSAVFIISTFVGAGYIFLHRGRVNLSSAGAEAQKESGEADRPSQALSLTEKSTEDSTADSAANSAEDSAINKAENRAEDGAKNNTENGAGKDVEGDYDTVLLDEARKLCRTYFKSGDFSYQIVITPGGRRNRNQLNVDVVKKDGLGYTVLNRLSMYYDPEYPFRMQSSMDQAAYQADGTIKEYQIVPSENGFIGLYGQLEAQGSYFPLDDLFMPEFFSRPLNETDLIGMTVADMKILRNQYYAVHGRIFEKQELRDYFQEKTWYLGDKTEDEFDETVFGGLEKRNIAFLKKAEAEFDEEKSKEVKKIYDGLLMAPYASLLTAHTEMGVSLYSDIQHRADKGIYYEAEGTIYTPVILSPKQYEAVMKEGKEERICVNELTKETAAVRRTDNSDYGDCMLFYDSGTESGKTSGEDTPHYYFLSYEPYSGNYTLWANSDDTLFKNIYKGTVYVLKGAEHEWYQYFSIPDKAYLESGERVMQFDDITNQGAAGYGGGQPVFDEKGYLKAIYYYGD</sequence>
<feature type="region of interest" description="Disordered" evidence="1">
    <location>
        <begin position="53"/>
        <end position="115"/>
    </location>
</feature>
<reference evidence="4 5" key="1">
    <citation type="submission" date="2007-08" db="EMBL/GenBank/DDBJ databases">
        <authorList>
            <person name="Fulton L."/>
            <person name="Clifton S."/>
            <person name="Fulton B."/>
            <person name="Xu J."/>
            <person name="Minx P."/>
            <person name="Pepin K.H."/>
            <person name="Johnson M."/>
            <person name="Thiruvilangam P."/>
            <person name="Bhonagiri V."/>
            <person name="Nash W.E."/>
            <person name="Mardis E.R."/>
            <person name="Wilson R.K."/>
        </authorList>
    </citation>
    <scope>NUCLEOTIDE SEQUENCE [LARGE SCALE GENOMIC DNA]</scope>
    <source>
        <strain evidence="5">ATCC BAA-613 / DSM 15670 / CCUG 46953 / JCM 12243 / WAL 16351</strain>
    </source>
</reference>
<dbReference type="PaxDb" id="411902-CLOBOL_02915"/>
<dbReference type="eggNOG" id="COG0515">
    <property type="taxonomic scope" value="Bacteria"/>
</dbReference>
<keyword evidence="2" id="KW-0472">Membrane</keyword>
<dbReference type="Pfam" id="PF13308">
    <property type="entry name" value="YARHG"/>
    <property type="match status" value="1"/>
</dbReference>
<evidence type="ECO:0000256" key="1">
    <source>
        <dbReference type="SAM" id="MobiDB-lite"/>
    </source>
</evidence>
<feature type="compositionally biased region" description="Basic and acidic residues" evidence="1">
    <location>
        <begin position="53"/>
        <end position="62"/>
    </location>
</feature>
<proteinExistence type="predicted"/>
<reference evidence="4 5" key="2">
    <citation type="submission" date="2007-09" db="EMBL/GenBank/DDBJ databases">
        <title>Draft genome sequence of Clostridium bolteae (ATCC BAA-613).</title>
        <authorList>
            <person name="Sudarsanam P."/>
            <person name="Ley R."/>
            <person name="Guruge J."/>
            <person name="Turnbaugh P.J."/>
            <person name="Mahowald M."/>
            <person name="Liep D."/>
            <person name="Gordon J."/>
        </authorList>
    </citation>
    <scope>NUCLEOTIDE SEQUENCE [LARGE SCALE GENOMIC DNA]</scope>
    <source>
        <strain evidence="5">ATCC BAA-613 / DSM 15670 / CCUG 46953 / JCM 12243 / WAL 16351</strain>
    </source>
</reference>
<evidence type="ECO:0000313" key="4">
    <source>
        <dbReference type="EMBL" id="EDP16771.1"/>
    </source>
</evidence>
<dbReference type="Proteomes" id="UP000005396">
    <property type="component" value="Unassembled WGS sequence"/>
</dbReference>
<keyword evidence="2" id="KW-0812">Transmembrane</keyword>
<accession>A8RR49</accession>
<evidence type="ECO:0000313" key="5">
    <source>
        <dbReference type="Proteomes" id="UP000005396"/>
    </source>
</evidence>
<dbReference type="InterPro" id="IPR038434">
    <property type="entry name" value="YARHG_sf"/>
</dbReference>
<gene>
    <name evidence="4" type="ORF">CLOBOL_02915</name>
</gene>
<feature type="compositionally biased region" description="Low complexity" evidence="1">
    <location>
        <begin position="79"/>
        <end position="89"/>
    </location>
</feature>
<dbReference type="EMBL" id="ABCC02000027">
    <property type="protein sequence ID" value="EDP16771.1"/>
    <property type="molecule type" value="Genomic_DNA"/>
</dbReference>
<dbReference type="Gene3D" id="1.20.58.1690">
    <property type="match status" value="1"/>
</dbReference>
<feature type="transmembrane region" description="Helical" evidence="2">
    <location>
        <begin position="18"/>
        <end position="39"/>
    </location>
</feature>